<organism evidence="2 3">
    <name type="scientific">Seminavis robusta</name>
    <dbReference type="NCBI Taxonomy" id="568900"/>
    <lineage>
        <taxon>Eukaryota</taxon>
        <taxon>Sar</taxon>
        <taxon>Stramenopiles</taxon>
        <taxon>Ochrophyta</taxon>
        <taxon>Bacillariophyta</taxon>
        <taxon>Bacillariophyceae</taxon>
        <taxon>Bacillariophycidae</taxon>
        <taxon>Naviculales</taxon>
        <taxon>Naviculaceae</taxon>
        <taxon>Seminavis</taxon>
    </lineage>
</organism>
<feature type="region of interest" description="Disordered" evidence="1">
    <location>
        <begin position="672"/>
        <end position="695"/>
    </location>
</feature>
<feature type="region of interest" description="Disordered" evidence="1">
    <location>
        <begin position="201"/>
        <end position="228"/>
    </location>
</feature>
<feature type="compositionally biased region" description="Polar residues" evidence="1">
    <location>
        <begin position="121"/>
        <end position="139"/>
    </location>
</feature>
<feature type="region of interest" description="Disordered" evidence="1">
    <location>
        <begin position="119"/>
        <end position="139"/>
    </location>
</feature>
<dbReference type="Proteomes" id="UP001153069">
    <property type="component" value="Unassembled WGS sequence"/>
</dbReference>
<comment type="caution">
    <text evidence="2">The sequence shown here is derived from an EMBL/GenBank/DDBJ whole genome shotgun (WGS) entry which is preliminary data.</text>
</comment>
<keyword evidence="3" id="KW-1185">Reference proteome</keyword>
<proteinExistence type="predicted"/>
<dbReference type="EMBL" id="CAICTM010000586">
    <property type="protein sequence ID" value="CAB9513367.1"/>
    <property type="molecule type" value="Genomic_DNA"/>
</dbReference>
<feature type="compositionally biased region" description="Low complexity" evidence="1">
    <location>
        <begin position="980"/>
        <end position="992"/>
    </location>
</feature>
<feature type="region of interest" description="Disordered" evidence="1">
    <location>
        <begin position="960"/>
        <end position="1009"/>
    </location>
</feature>
<dbReference type="AlphaFoldDB" id="A0A9N8E2H6"/>
<evidence type="ECO:0000256" key="1">
    <source>
        <dbReference type="SAM" id="MobiDB-lite"/>
    </source>
</evidence>
<evidence type="ECO:0000313" key="2">
    <source>
        <dbReference type="EMBL" id="CAB9513367.1"/>
    </source>
</evidence>
<feature type="region of interest" description="Disordered" evidence="1">
    <location>
        <begin position="582"/>
        <end position="618"/>
    </location>
</feature>
<feature type="compositionally biased region" description="Low complexity" evidence="1">
    <location>
        <begin position="604"/>
        <end position="618"/>
    </location>
</feature>
<name>A0A9N8E2H6_9STRA</name>
<gene>
    <name evidence="2" type="ORF">SEMRO_587_G171350.1</name>
</gene>
<evidence type="ECO:0000313" key="3">
    <source>
        <dbReference type="Proteomes" id="UP001153069"/>
    </source>
</evidence>
<reference evidence="2" key="1">
    <citation type="submission" date="2020-06" db="EMBL/GenBank/DDBJ databases">
        <authorList>
            <consortium name="Plant Systems Biology data submission"/>
        </authorList>
    </citation>
    <scope>NUCLEOTIDE SEQUENCE</scope>
    <source>
        <strain evidence="2">D6</strain>
    </source>
</reference>
<dbReference type="OrthoDB" id="42162at2759"/>
<evidence type="ECO:0008006" key="4">
    <source>
        <dbReference type="Google" id="ProtNLM"/>
    </source>
</evidence>
<sequence>MKSYTNSSNQLLSSFRSSLVDPPPASMSSASTVVVPHQGSLCRMQDDDGASTYIIDICLEDGQTHDLIFAAQDFDFCSKLFAILDTESRGAVERRTIHEFVTLRCPVFLRRDEDLRRSSSACDHTTSQAKSNNHNKSSPTFDEVWKSVVESSRVPEMRLTPEDMRNVELGVESWMVFCRFIALAQYLEAKRRFSARHLQQTMRHRNSPRGSELVVVDVPPPEPPVPLSREQLANYERKSQTPLPLPELDLDHSLLAAHESSKRRASSSSQQGIVKISLFGSQSHTYPSMPSSSNSHNHNNIEFKVSYMKSHEDGPPIVVRRSMEDMKWLNDTFTSHKVLGGTLCGRILPPFPRHGKQHNLTMAQFQRDNDTILNASTSIKNTTGGAIAAAAAGVEILKDTTTSMFGLAKTLWKTTTSGQIIIMPNSQGIITTIQPKKALPPNKPKAKPSPSLCLALPESYYNPNSPAGRARQIERYLNYLLEHPALSTSFPLNTILKASQSGLEAAKQSLEECLRLSKEVKEQTPQLVDGKTILPFWGSSSGAHPSLSWVRTAAQAAMALKVHGILETTGMQSASARLQHASLPNFDHPGGRQMDWGDEEQDDNANNNSGNNADAAAEPLSAAEQIGSFEQGVVSVLSELQAEVRPPNDDDGYDLLPLPIPAPERRILSAGYSQGHQTDSSSVSSGPGGSVDSREARFHYGTQTLRRRFPVDEEDDARSAFLGDISVDEHIDKLREVIGSVDNTLSRCLASGGAIGRARRERLTLHLDIVQGFDSWKGLRGKFIQQRALLKGVSGIEQSSEVYEESDLVLIDDMSWQTSLANSAVSAAEDVRSAVRAARTAENAKAAASAAAYAAQSTCDAGGFPSIDEARAAQTRASIAQSHAFHAAVVEHEAKAVKRRATLALAHDVKCWNVHRKREMLQACVSHARSQLEATRRAVDAWSCLRDGFIGSTVIPAAQTRKAPPSVPTYRVQTGINHPSNASEASYSQSSSFGNTYMQQQSQSQSSAVTTDTLGEGVFADLFGVSKASSSSGFSSGNLQNSQPGASACSIGIVREASTGTDDDFNCIDASEVPLQQSDHEDATATIFQDTAGKPVIVAVDHNILASAPAPLPSEMKPNDAARAPAADKTESEDSVLPFAQPILPPFATAAPLAEVSMAAAPIAEVSMPRDCVSGGAPPHPFEDRKKRTKDEHEIMSESMQSLVDGLMSWGGQFEGEDVLPTGMAASIAFESSDTMQ</sequence>
<accession>A0A9N8E2H6</accession>
<feature type="region of interest" description="Disordered" evidence="1">
    <location>
        <begin position="1109"/>
        <end position="1131"/>
    </location>
</feature>
<protein>
    <recommendedName>
        <fullName evidence="4">PX domain-containing protein</fullName>
    </recommendedName>
</protein>